<name>E6KX36_9PAST</name>
<gene>
    <name evidence="1" type="ORF">HMPREF9064_0730</name>
</gene>
<dbReference type="Proteomes" id="UP000032871">
    <property type="component" value="Unassembled WGS sequence"/>
</dbReference>
<organism evidence="1 2">
    <name type="scientific">Aggregatibacter segnis ATCC 33393</name>
    <dbReference type="NCBI Taxonomy" id="888057"/>
    <lineage>
        <taxon>Bacteria</taxon>
        <taxon>Pseudomonadati</taxon>
        <taxon>Pseudomonadota</taxon>
        <taxon>Gammaproteobacteria</taxon>
        <taxon>Pasteurellales</taxon>
        <taxon>Pasteurellaceae</taxon>
        <taxon>Aggregatibacter</taxon>
    </lineage>
</organism>
<dbReference type="HOGENOM" id="CLU_3179299_0_0_6"/>
<dbReference type="EMBL" id="AEPS01000003">
    <property type="protein sequence ID" value="EFU68067.1"/>
    <property type="molecule type" value="Genomic_DNA"/>
</dbReference>
<evidence type="ECO:0000313" key="2">
    <source>
        <dbReference type="Proteomes" id="UP000032871"/>
    </source>
</evidence>
<protein>
    <submittedName>
        <fullName evidence="1">Uncharacterized protein</fullName>
    </submittedName>
</protein>
<dbReference type="AlphaFoldDB" id="E6KX36"/>
<proteinExistence type="predicted"/>
<keyword evidence="2" id="KW-1185">Reference proteome</keyword>
<comment type="caution">
    <text evidence="1">The sequence shown here is derived from an EMBL/GenBank/DDBJ whole genome shotgun (WGS) entry which is preliminary data.</text>
</comment>
<reference evidence="1 2" key="1">
    <citation type="submission" date="2010-12" db="EMBL/GenBank/DDBJ databases">
        <authorList>
            <person name="Muzny D."/>
            <person name="Qin X."/>
            <person name="Deng J."/>
            <person name="Jiang H."/>
            <person name="Liu Y."/>
            <person name="Qu J."/>
            <person name="Song X.-Z."/>
            <person name="Zhang L."/>
            <person name="Thornton R."/>
            <person name="Coyle M."/>
            <person name="Francisco L."/>
            <person name="Jackson L."/>
            <person name="Javaid M."/>
            <person name="Korchina V."/>
            <person name="Kovar C."/>
            <person name="Mata R."/>
            <person name="Mathew T."/>
            <person name="Ngo R."/>
            <person name="Nguyen L."/>
            <person name="Nguyen N."/>
            <person name="Okwuonu G."/>
            <person name="Ongeri F."/>
            <person name="Pham C."/>
            <person name="Simmons D."/>
            <person name="Wilczek-Boney K."/>
            <person name="Hale W."/>
            <person name="Jakkamsetti A."/>
            <person name="Pham P."/>
            <person name="Ruth R."/>
            <person name="San Lucas F."/>
            <person name="Warren J."/>
            <person name="Zhang J."/>
            <person name="Zhao Z."/>
            <person name="Zhou C."/>
            <person name="Zhu D."/>
            <person name="Lee S."/>
            <person name="Bess C."/>
            <person name="Blankenburg K."/>
            <person name="Forbes L."/>
            <person name="Fu Q."/>
            <person name="Gubbala S."/>
            <person name="Hirani K."/>
            <person name="Jayaseelan J.C."/>
            <person name="Lara F."/>
            <person name="Munidasa M."/>
            <person name="Palculict T."/>
            <person name="Patil S."/>
            <person name="Pu L.-L."/>
            <person name="Saada N."/>
            <person name="Tang L."/>
            <person name="Weissenberger G."/>
            <person name="Zhu Y."/>
            <person name="Hemphill L."/>
            <person name="Shang Y."/>
            <person name="Youmans B."/>
            <person name="Ayvaz T."/>
            <person name="Ross M."/>
            <person name="Santibanez J."/>
            <person name="Aqrawi P."/>
            <person name="Gross S."/>
            <person name="Joshi V."/>
            <person name="Fowler G."/>
            <person name="Nazareth L."/>
            <person name="Reid J."/>
            <person name="Worley K."/>
            <person name="Petrosino J."/>
            <person name="Highlander S."/>
            <person name="Gibbs R."/>
        </authorList>
    </citation>
    <scope>NUCLEOTIDE SEQUENCE [LARGE SCALE GENOMIC DNA]</scope>
    <source>
        <strain evidence="1 2">ATCC 33393</strain>
    </source>
</reference>
<evidence type="ECO:0000313" key="1">
    <source>
        <dbReference type="EMBL" id="EFU68067.1"/>
    </source>
</evidence>
<sequence length="46" mass="5516">METFCCKFHYFSLGCVYFEGKSAVIFYKILHTLSLTMWFNGDINFY</sequence>
<accession>E6KX36</accession>